<proteinExistence type="predicted"/>
<accession>A0ABQ4Y9U6</accession>
<evidence type="ECO:0000313" key="2">
    <source>
        <dbReference type="Proteomes" id="UP001151760"/>
    </source>
</evidence>
<sequence length="119" mass="13946">MTVPSPIASRVTTPKAIIAVDKDEFLEVGAQLELHGSILHDHTQCLDALPPTLFEGYDRDLRELYTRSRAVRDEIFSQHYRLRSLEQEQERAIARYDDRRLIHDLLVQHITMQRNKIPR</sequence>
<protein>
    <recommendedName>
        <fullName evidence="3">GntR C-terminal domain-containing protein</fullName>
    </recommendedName>
</protein>
<organism evidence="1 2">
    <name type="scientific">Tanacetum coccineum</name>
    <dbReference type="NCBI Taxonomy" id="301880"/>
    <lineage>
        <taxon>Eukaryota</taxon>
        <taxon>Viridiplantae</taxon>
        <taxon>Streptophyta</taxon>
        <taxon>Embryophyta</taxon>
        <taxon>Tracheophyta</taxon>
        <taxon>Spermatophyta</taxon>
        <taxon>Magnoliopsida</taxon>
        <taxon>eudicotyledons</taxon>
        <taxon>Gunneridae</taxon>
        <taxon>Pentapetalae</taxon>
        <taxon>asterids</taxon>
        <taxon>campanulids</taxon>
        <taxon>Asterales</taxon>
        <taxon>Asteraceae</taxon>
        <taxon>Asteroideae</taxon>
        <taxon>Anthemideae</taxon>
        <taxon>Anthemidinae</taxon>
        <taxon>Tanacetum</taxon>
    </lineage>
</organism>
<reference evidence="1" key="2">
    <citation type="submission" date="2022-01" db="EMBL/GenBank/DDBJ databases">
        <authorList>
            <person name="Yamashiro T."/>
            <person name="Shiraishi A."/>
            <person name="Satake H."/>
            <person name="Nakayama K."/>
        </authorList>
    </citation>
    <scope>NUCLEOTIDE SEQUENCE</scope>
</reference>
<dbReference type="Proteomes" id="UP001151760">
    <property type="component" value="Unassembled WGS sequence"/>
</dbReference>
<dbReference type="EMBL" id="BQNB010010190">
    <property type="protein sequence ID" value="GJS73906.1"/>
    <property type="molecule type" value="Genomic_DNA"/>
</dbReference>
<name>A0ABQ4Y9U6_9ASTR</name>
<reference evidence="1" key="1">
    <citation type="journal article" date="2022" name="Int. J. Mol. Sci.">
        <title>Draft Genome of Tanacetum Coccineum: Genomic Comparison of Closely Related Tanacetum-Family Plants.</title>
        <authorList>
            <person name="Yamashiro T."/>
            <person name="Shiraishi A."/>
            <person name="Nakayama K."/>
            <person name="Satake H."/>
        </authorList>
    </citation>
    <scope>NUCLEOTIDE SEQUENCE</scope>
</reference>
<evidence type="ECO:0000313" key="1">
    <source>
        <dbReference type="EMBL" id="GJS73906.1"/>
    </source>
</evidence>
<evidence type="ECO:0008006" key="3">
    <source>
        <dbReference type="Google" id="ProtNLM"/>
    </source>
</evidence>
<keyword evidence="2" id="KW-1185">Reference proteome</keyword>
<gene>
    <name evidence="1" type="ORF">Tco_0706747</name>
</gene>
<comment type="caution">
    <text evidence="1">The sequence shown here is derived from an EMBL/GenBank/DDBJ whole genome shotgun (WGS) entry which is preliminary data.</text>
</comment>